<evidence type="ECO:0000256" key="13">
    <source>
        <dbReference type="RuleBase" id="RU368103"/>
    </source>
</evidence>
<dbReference type="GO" id="GO:0005743">
    <property type="term" value="C:mitochondrial inner membrane"/>
    <property type="evidence" value="ECO:0007669"/>
    <property type="project" value="UniProtKB-SubCell"/>
</dbReference>
<evidence type="ECO:0000256" key="3">
    <source>
        <dbReference type="ARBA" id="ARBA00007972"/>
    </source>
</evidence>
<dbReference type="SUPFAM" id="SSF48479">
    <property type="entry name" value="Cytochrome c oxidase subunit E"/>
    <property type="match status" value="1"/>
</dbReference>
<organism evidence="14 15">
    <name type="scientific">Pyrocoelia pectoralis</name>
    <dbReference type="NCBI Taxonomy" id="417401"/>
    <lineage>
        <taxon>Eukaryota</taxon>
        <taxon>Metazoa</taxon>
        <taxon>Ecdysozoa</taxon>
        <taxon>Arthropoda</taxon>
        <taxon>Hexapoda</taxon>
        <taxon>Insecta</taxon>
        <taxon>Pterygota</taxon>
        <taxon>Neoptera</taxon>
        <taxon>Endopterygota</taxon>
        <taxon>Coleoptera</taxon>
        <taxon>Polyphaga</taxon>
        <taxon>Elateriformia</taxon>
        <taxon>Elateroidea</taxon>
        <taxon>Lampyridae</taxon>
        <taxon>Lampyrinae</taxon>
        <taxon>Pyrocoelia</taxon>
    </lineage>
</organism>
<keyword evidence="10 13" id="KW-0496">Mitochondrion</keyword>
<name>A0AAN7VM37_9COLE</name>
<keyword evidence="15" id="KW-1185">Reference proteome</keyword>
<dbReference type="InterPro" id="IPR003204">
    <property type="entry name" value="Cyt_c_oxidase_su5A/6"/>
</dbReference>
<dbReference type="GO" id="GO:0045277">
    <property type="term" value="C:respiratory chain complex IV"/>
    <property type="evidence" value="ECO:0007669"/>
    <property type="project" value="UniProtKB-UniRule"/>
</dbReference>
<evidence type="ECO:0000256" key="4">
    <source>
        <dbReference type="ARBA" id="ARBA00021968"/>
    </source>
</evidence>
<evidence type="ECO:0000256" key="6">
    <source>
        <dbReference type="ARBA" id="ARBA00022723"/>
    </source>
</evidence>
<dbReference type="Pfam" id="PF02284">
    <property type="entry name" value="COX5A"/>
    <property type="match status" value="1"/>
</dbReference>
<comment type="function">
    <text evidence="13">Component of the cytochrome c oxidase, the last enzyme in the mitochondrial electron transport chain which drives oxidative phosphorylation. The respiratory chain contains 3 multisubunit complexes succinate dehydrogenase (complex II, CII), ubiquinol-cytochrome c oxidoreductase (cytochrome b-c1 complex, complex III, CIII) and cytochrome c oxidase (complex IV, CIV), that cooperate to transfer electrons derived from NADH and succinate to molecular oxygen, creating an electrochemical gradient over the inner membrane that drives transmembrane transport and the ATP synthase. Cytochrome c oxidase is the component of the respiratory chain that catalyzes the reduction of oxygen to water. Electrons originating from reduced cytochrome c in the intermembrane space (IMS) are transferred via the dinuclear copper A center (CU(A)) of subunit 2 and heme A of subunit 1 to the active site in subunit 1, a binuclear center (BNC) formed by heme A3 and copper B (CU(B)). The BNC reduces molecular oxygen to 2 water molecules using 4 electrons from cytochrome c in the IMS and 4 protons from the mitochondrial matrix.</text>
</comment>
<protein>
    <recommendedName>
        <fullName evidence="4 13">Cytochrome c oxidase subunit 5A, mitochondrial</fullName>
    </recommendedName>
    <alternativeName>
        <fullName evidence="12 13">Cytochrome c oxidase polypeptide Va</fullName>
    </alternativeName>
</protein>
<dbReference type="InterPro" id="IPR036545">
    <property type="entry name" value="Cyt_c_oxidase_su5A/6_sf"/>
</dbReference>
<dbReference type="EMBL" id="JAVRBK010000002">
    <property type="protein sequence ID" value="KAK5647756.1"/>
    <property type="molecule type" value="Genomic_DNA"/>
</dbReference>
<gene>
    <name evidence="14" type="ORF">RI129_002648</name>
</gene>
<reference evidence="14 15" key="1">
    <citation type="journal article" date="2024" name="Insects">
        <title>An Improved Chromosome-Level Genome Assembly of the Firefly Pyrocoelia pectoralis.</title>
        <authorList>
            <person name="Fu X."/>
            <person name="Meyer-Rochow V.B."/>
            <person name="Ballantyne L."/>
            <person name="Zhu X."/>
        </authorList>
    </citation>
    <scope>NUCLEOTIDE SEQUENCE [LARGE SCALE GENOMIC DNA]</scope>
    <source>
        <strain evidence="14">XCY_ONT2</strain>
    </source>
</reference>
<dbReference type="PANTHER" id="PTHR14200:SF11">
    <property type="entry name" value="CYTOCHROME C OXIDASE SUBUNIT 5A, MITOCHONDRIAL"/>
    <property type="match status" value="1"/>
</dbReference>
<evidence type="ECO:0000313" key="15">
    <source>
        <dbReference type="Proteomes" id="UP001329430"/>
    </source>
</evidence>
<dbReference type="CDD" id="cd00923">
    <property type="entry name" value="Cyt_c_Oxidase_Va"/>
    <property type="match status" value="1"/>
</dbReference>
<evidence type="ECO:0000256" key="5">
    <source>
        <dbReference type="ARBA" id="ARBA00022617"/>
    </source>
</evidence>
<proteinExistence type="inferred from homology"/>
<evidence type="ECO:0000256" key="12">
    <source>
        <dbReference type="ARBA" id="ARBA00031049"/>
    </source>
</evidence>
<keyword evidence="6 13" id="KW-0479">Metal-binding</keyword>
<dbReference type="GO" id="GO:0046872">
    <property type="term" value="F:metal ion binding"/>
    <property type="evidence" value="ECO:0007669"/>
    <property type="project" value="UniProtKB-UniRule"/>
</dbReference>
<comment type="subunit">
    <text evidence="13">Component of the cytochrome c oxidase (complex IV, CIV), a multisubunit enzyme composed of a catalytic core of 3 subunits and several supernumerary subunits. The complex exists as a monomer or a dimer and forms supercomplexes (SCs) in the inner mitochondrial membrane with ubiquinol-cytochrome c oxidoreductase (cytochrome b-c1 complex, complex III, CIII).</text>
</comment>
<keyword evidence="5 13" id="KW-0349">Heme</keyword>
<evidence type="ECO:0000256" key="2">
    <source>
        <dbReference type="ARBA" id="ARBA00004673"/>
    </source>
</evidence>
<comment type="subcellular location">
    <subcellularLocation>
        <location evidence="1 13">Mitochondrion inner membrane</location>
        <topology evidence="1 13">Peripheral membrane protein</topology>
        <orientation evidence="1 13">Matrix side</orientation>
    </subcellularLocation>
</comment>
<keyword evidence="7 13" id="KW-0999">Mitochondrion inner membrane</keyword>
<dbReference type="PANTHER" id="PTHR14200">
    <property type="entry name" value="CYTOCHROME C OXIDASE POLYPEPTIDE"/>
    <property type="match status" value="1"/>
</dbReference>
<comment type="caution">
    <text evidence="14">The sequence shown here is derived from an EMBL/GenBank/DDBJ whole genome shotgun (WGS) entry which is preliminary data.</text>
</comment>
<dbReference type="Gene3D" id="1.25.40.40">
    <property type="entry name" value="Cytochrome c oxidase, subunit Va/VI"/>
    <property type="match status" value="1"/>
</dbReference>
<keyword evidence="9 13" id="KW-0408">Iron</keyword>
<evidence type="ECO:0000256" key="1">
    <source>
        <dbReference type="ARBA" id="ARBA00004443"/>
    </source>
</evidence>
<sequence length="137" mass="16116">MLQNVSKTLFPQHRKITHHDLDHESIPDRVRRYECFFCRKDIDGWDIRQAMNDIAGMDMVPDPRIIISALYACRRVNEYSVAIRFLEVVRFKCDCTGEFEKLYPYILQEIGPTLEELGIEGPEALGYDRPELYFPES</sequence>
<evidence type="ECO:0000256" key="9">
    <source>
        <dbReference type="ARBA" id="ARBA00023004"/>
    </source>
</evidence>
<dbReference type="AlphaFoldDB" id="A0AAN7VM37"/>
<keyword evidence="11 13" id="KW-0472">Membrane</keyword>
<evidence type="ECO:0000313" key="14">
    <source>
        <dbReference type="EMBL" id="KAK5647756.1"/>
    </source>
</evidence>
<evidence type="ECO:0000256" key="10">
    <source>
        <dbReference type="ARBA" id="ARBA00023128"/>
    </source>
</evidence>
<comment type="pathway">
    <text evidence="2 13">Energy metabolism; oxidative phosphorylation.</text>
</comment>
<dbReference type="Proteomes" id="UP001329430">
    <property type="component" value="Chromosome 2"/>
</dbReference>
<evidence type="ECO:0000256" key="7">
    <source>
        <dbReference type="ARBA" id="ARBA00022792"/>
    </source>
</evidence>
<evidence type="ECO:0000256" key="8">
    <source>
        <dbReference type="ARBA" id="ARBA00022946"/>
    </source>
</evidence>
<comment type="similarity">
    <text evidence="3 13">Belongs to the cytochrome c oxidase subunit 5A family.</text>
</comment>
<keyword evidence="8 13" id="KW-0809">Transit peptide</keyword>
<evidence type="ECO:0000256" key="11">
    <source>
        <dbReference type="ARBA" id="ARBA00023136"/>
    </source>
</evidence>
<accession>A0AAN7VM37</accession>
<dbReference type="GO" id="GO:0006123">
    <property type="term" value="P:mitochondrial electron transport, cytochrome c to oxygen"/>
    <property type="evidence" value="ECO:0007669"/>
    <property type="project" value="UniProtKB-UniRule"/>
</dbReference>